<dbReference type="PANTHER" id="PTHR11630">
    <property type="entry name" value="DNA REPLICATION LICENSING FACTOR MCM FAMILY MEMBER"/>
    <property type="match status" value="1"/>
</dbReference>
<evidence type="ECO:0000256" key="7">
    <source>
        <dbReference type="ARBA" id="ARBA00022840"/>
    </source>
</evidence>
<dbReference type="PRINTS" id="PR01659">
    <property type="entry name" value="MCMPROTEIN3"/>
</dbReference>
<keyword evidence="5 12" id="KW-0378">Hydrolase</keyword>
<organism evidence="15 16">
    <name type="scientific">Puccinia sorghi</name>
    <dbReference type="NCBI Taxonomy" id="27349"/>
    <lineage>
        <taxon>Eukaryota</taxon>
        <taxon>Fungi</taxon>
        <taxon>Dikarya</taxon>
        <taxon>Basidiomycota</taxon>
        <taxon>Pucciniomycotina</taxon>
        <taxon>Pucciniomycetes</taxon>
        <taxon>Pucciniales</taxon>
        <taxon>Pucciniaceae</taxon>
        <taxon>Puccinia</taxon>
    </lineage>
</organism>
<dbReference type="OrthoDB" id="1882346at2759"/>
<evidence type="ECO:0000256" key="8">
    <source>
        <dbReference type="ARBA" id="ARBA00023125"/>
    </source>
</evidence>
<dbReference type="InterPro" id="IPR041562">
    <property type="entry name" value="MCM_lid"/>
</dbReference>
<dbReference type="InterPro" id="IPR001208">
    <property type="entry name" value="MCM_dom"/>
</dbReference>
<comment type="catalytic activity">
    <reaction evidence="10 12">
        <text>ATP + H2O = ADP + phosphate + H(+)</text>
        <dbReference type="Rhea" id="RHEA:13065"/>
        <dbReference type="ChEBI" id="CHEBI:15377"/>
        <dbReference type="ChEBI" id="CHEBI:15378"/>
        <dbReference type="ChEBI" id="CHEBI:30616"/>
        <dbReference type="ChEBI" id="CHEBI:43474"/>
        <dbReference type="ChEBI" id="CHEBI:456216"/>
        <dbReference type="EC" id="3.6.4.12"/>
    </reaction>
</comment>
<evidence type="ECO:0000313" key="15">
    <source>
        <dbReference type="EMBL" id="KNZ47772.1"/>
    </source>
</evidence>
<dbReference type="GO" id="GO:0031261">
    <property type="term" value="C:DNA replication preinitiation complex"/>
    <property type="evidence" value="ECO:0007669"/>
    <property type="project" value="UniProtKB-ARBA"/>
</dbReference>
<dbReference type="GO" id="GO:0000727">
    <property type="term" value="P:double-strand break repair via break-induced replication"/>
    <property type="evidence" value="ECO:0007669"/>
    <property type="project" value="TreeGrafter"/>
</dbReference>
<evidence type="ECO:0000256" key="5">
    <source>
        <dbReference type="ARBA" id="ARBA00022801"/>
    </source>
</evidence>
<dbReference type="PRINTS" id="PR01657">
    <property type="entry name" value="MCMFAMILY"/>
</dbReference>
<dbReference type="FunFam" id="2.20.28.10:FF:000008">
    <property type="entry name" value="DNA helicase"/>
    <property type="match status" value="1"/>
</dbReference>
<dbReference type="InterPro" id="IPR056575">
    <property type="entry name" value="WH_MCM3_C"/>
</dbReference>
<comment type="subunit">
    <text evidence="12">Component of the MCM2-7 complex.</text>
</comment>
<accession>A0A0L6UHN3</accession>
<feature type="region of interest" description="Disordered" evidence="13">
    <location>
        <begin position="170"/>
        <end position="189"/>
    </location>
</feature>
<dbReference type="InterPro" id="IPR027417">
    <property type="entry name" value="P-loop_NTPase"/>
</dbReference>
<dbReference type="VEuPathDB" id="FungiDB:VP01_615g3"/>
<dbReference type="GO" id="GO:0006279">
    <property type="term" value="P:premeiotic DNA replication"/>
    <property type="evidence" value="ECO:0007669"/>
    <property type="project" value="UniProtKB-ARBA"/>
</dbReference>
<dbReference type="GO" id="GO:0006271">
    <property type="term" value="P:DNA strand elongation involved in DNA replication"/>
    <property type="evidence" value="ECO:0007669"/>
    <property type="project" value="TreeGrafter"/>
</dbReference>
<evidence type="ECO:0000313" key="16">
    <source>
        <dbReference type="Proteomes" id="UP000037035"/>
    </source>
</evidence>
<dbReference type="Pfam" id="PF14551">
    <property type="entry name" value="MCM_N"/>
    <property type="match status" value="1"/>
</dbReference>
<evidence type="ECO:0000256" key="11">
    <source>
        <dbReference type="RuleBase" id="RU004070"/>
    </source>
</evidence>
<dbReference type="InterPro" id="IPR027925">
    <property type="entry name" value="MCM_N"/>
</dbReference>
<evidence type="ECO:0000256" key="6">
    <source>
        <dbReference type="ARBA" id="ARBA00022806"/>
    </source>
</evidence>
<dbReference type="Pfam" id="PF17855">
    <property type="entry name" value="MCM_lid"/>
    <property type="match status" value="1"/>
</dbReference>
<dbReference type="InterPro" id="IPR003593">
    <property type="entry name" value="AAA+_ATPase"/>
</dbReference>
<evidence type="ECO:0000259" key="14">
    <source>
        <dbReference type="PROSITE" id="PS50051"/>
    </source>
</evidence>
<dbReference type="GO" id="GO:1902975">
    <property type="term" value="P:mitotic DNA replication initiation"/>
    <property type="evidence" value="ECO:0007669"/>
    <property type="project" value="TreeGrafter"/>
</dbReference>
<keyword evidence="9 12" id="KW-0539">Nucleus</keyword>
<comment type="caution">
    <text evidence="15">The sequence shown here is derived from an EMBL/GenBank/DDBJ whole genome shotgun (WGS) entry which is preliminary data.</text>
</comment>
<evidence type="ECO:0000256" key="1">
    <source>
        <dbReference type="ARBA" id="ARBA00004123"/>
    </source>
</evidence>
<dbReference type="PANTHER" id="PTHR11630:SF46">
    <property type="entry name" value="DNA REPLICATION LICENSING FACTOR MCM3-RELATED"/>
    <property type="match status" value="1"/>
</dbReference>
<comment type="function">
    <text evidence="12">Acts as component of the MCM2-7 complex (MCM complex) which is the replicative helicase essential for 'once per cell cycle' DNA replication initiation and elongation in eukaryotic cells. The active ATPase sites in the MCM2-7 ring are formed through the interaction surfaces of two neighboring subunits such that a critical structure of a conserved arginine finger motif is provided in trans relative to the ATP-binding site of the Walker A box of the adjacent subunit. The six ATPase active sites, however, are likely to contribute differentially to the complex helicase activity.</text>
</comment>
<protein>
    <recommendedName>
        <fullName evidence="12">DNA replication licensing factor MCM3</fullName>
        <ecNumber evidence="12">3.6.4.12</ecNumber>
    </recommendedName>
</protein>
<dbReference type="EC" id="3.6.4.12" evidence="12"/>
<dbReference type="GO" id="GO:0016887">
    <property type="term" value="F:ATP hydrolysis activity"/>
    <property type="evidence" value="ECO:0007669"/>
    <property type="project" value="RHEA"/>
</dbReference>
<evidence type="ECO:0000256" key="4">
    <source>
        <dbReference type="ARBA" id="ARBA00022741"/>
    </source>
</evidence>
<dbReference type="GO" id="GO:0005656">
    <property type="term" value="C:nuclear pre-replicative complex"/>
    <property type="evidence" value="ECO:0007669"/>
    <property type="project" value="UniProtKB-ARBA"/>
</dbReference>
<dbReference type="InterPro" id="IPR033762">
    <property type="entry name" value="MCM_OB"/>
</dbReference>
<evidence type="ECO:0000256" key="12">
    <source>
        <dbReference type="RuleBase" id="RU368061"/>
    </source>
</evidence>
<evidence type="ECO:0000256" key="2">
    <source>
        <dbReference type="ARBA" id="ARBA00008010"/>
    </source>
</evidence>
<keyword evidence="4 11" id="KW-0547">Nucleotide-binding</keyword>
<dbReference type="Gene3D" id="3.40.50.300">
    <property type="entry name" value="P-loop containing nucleotide triphosphate hydrolases"/>
    <property type="match status" value="1"/>
</dbReference>
<feature type="compositionally biased region" description="Polar residues" evidence="13">
    <location>
        <begin position="172"/>
        <end position="183"/>
    </location>
</feature>
<dbReference type="Gene3D" id="2.40.50.140">
    <property type="entry name" value="Nucleic acid-binding proteins"/>
    <property type="match status" value="1"/>
</dbReference>
<evidence type="ECO:0000256" key="13">
    <source>
        <dbReference type="SAM" id="MobiDB-lite"/>
    </source>
</evidence>
<dbReference type="InterPro" id="IPR018525">
    <property type="entry name" value="MCM_CS"/>
</dbReference>
<dbReference type="PROSITE" id="PS00847">
    <property type="entry name" value="MCM_1"/>
    <property type="match status" value="1"/>
</dbReference>
<dbReference type="InterPro" id="IPR012340">
    <property type="entry name" value="NA-bd_OB-fold"/>
</dbReference>
<dbReference type="GO" id="GO:0043596">
    <property type="term" value="C:nuclear replication fork"/>
    <property type="evidence" value="ECO:0007669"/>
    <property type="project" value="UniProtKB-ARBA"/>
</dbReference>
<dbReference type="Pfam" id="PF00493">
    <property type="entry name" value="MCM"/>
    <property type="match status" value="1"/>
</dbReference>
<dbReference type="EMBL" id="LAVV01011452">
    <property type="protein sequence ID" value="KNZ47772.1"/>
    <property type="molecule type" value="Genomic_DNA"/>
</dbReference>
<feature type="compositionally biased region" description="Polar residues" evidence="13">
    <location>
        <begin position="766"/>
        <end position="785"/>
    </location>
</feature>
<proteinExistence type="inferred from homology"/>
<evidence type="ECO:0000256" key="9">
    <source>
        <dbReference type="ARBA" id="ARBA00023242"/>
    </source>
</evidence>
<keyword evidence="3 12" id="KW-0235">DNA replication</keyword>
<dbReference type="Gene3D" id="3.30.1640.10">
    <property type="entry name" value="mini-chromosome maintenance (MCM) complex, chain A, domain 1"/>
    <property type="match status" value="1"/>
</dbReference>
<dbReference type="Proteomes" id="UP000037035">
    <property type="component" value="Unassembled WGS sequence"/>
</dbReference>
<keyword evidence="6 12" id="KW-0347">Helicase</keyword>
<dbReference type="Gene3D" id="2.20.28.10">
    <property type="match status" value="1"/>
</dbReference>
<dbReference type="GO" id="GO:0017116">
    <property type="term" value="F:single-stranded DNA helicase activity"/>
    <property type="evidence" value="ECO:0007669"/>
    <property type="project" value="TreeGrafter"/>
</dbReference>
<keyword evidence="16" id="KW-1185">Reference proteome</keyword>
<name>A0A0L6UHN3_9BASI</name>
<feature type="domain" description="MCM C-terminal AAA(+) ATPase" evidence="14">
    <location>
        <begin position="309"/>
        <end position="515"/>
    </location>
</feature>
<dbReference type="SUPFAM" id="SSF50249">
    <property type="entry name" value="Nucleic acid-binding proteins"/>
    <property type="match status" value="1"/>
</dbReference>
<gene>
    <name evidence="15" type="ORF">VP01_615g3</name>
</gene>
<dbReference type="AlphaFoldDB" id="A0A0L6UHN3"/>
<keyword evidence="8 11" id="KW-0238">DNA-binding</keyword>
<feature type="compositionally biased region" description="Acidic residues" evidence="13">
    <location>
        <begin position="703"/>
        <end position="720"/>
    </location>
</feature>
<evidence type="ECO:0000256" key="10">
    <source>
        <dbReference type="ARBA" id="ARBA00047995"/>
    </source>
</evidence>
<dbReference type="GO" id="GO:0003697">
    <property type="term" value="F:single-stranded DNA binding"/>
    <property type="evidence" value="ECO:0007669"/>
    <property type="project" value="TreeGrafter"/>
</dbReference>
<dbReference type="CDD" id="cd17754">
    <property type="entry name" value="MCM3"/>
    <property type="match status" value="1"/>
</dbReference>
<dbReference type="InterPro" id="IPR031327">
    <property type="entry name" value="MCM"/>
</dbReference>
<dbReference type="Pfam" id="PF23191">
    <property type="entry name" value="WHD_MCM3_C"/>
    <property type="match status" value="1"/>
</dbReference>
<dbReference type="SMART" id="SM00350">
    <property type="entry name" value="MCM"/>
    <property type="match status" value="1"/>
</dbReference>
<dbReference type="SUPFAM" id="SSF52540">
    <property type="entry name" value="P-loop containing nucleoside triphosphate hydrolases"/>
    <property type="match status" value="1"/>
</dbReference>
<comment type="subcellular location">
    <subcellularLocation>
        <location evidence="1 12">Nucleus</location>
    </subcellularLocation>
</comment>
<dbReference type="SMART" id="SM00382">
    <property type="entry name" value="AAA"/>
    <property type="match status" value="1"/>
</dbReference>
<feature type="compositionally biased region" description="Polar residues" evidence="13">
    <location>
        <begin position="744"/>
        <end position="758"/>
    </location>
</feature>
<sequence>MADNAAPASTYDLPPADPTSNLKDIARIFTEFLDDETRKPNYRILVRKMVEKGERRLIVNLDDLRDYNREYCDLLLKTPIEHMAAFELALSEMVASLAPADAQTHRRYYVGLRGSFGDHHVNPRTLRSHMIGKIVSLEGIVTRCSLVRPKVIKSVHFCQETNQFYEREYRDQLSSGTGPTSTALYPKEDADGNPLETEFGLSTYMDHQTVAIQEMPERAPAGQLPRSVEVVMDDDLVDNCKPGDRVQLVGMYRSLGAKGAGGGSATFKTLIVANNVVLLSSKAGGGIAQVQLTELDLRNIKKVAKRRGVIKLLAESLAPSIFGHEHIKKAVLLMLLGGLEKNLTNGTHIRGDINMLMVGDPSTAKSQILRFVLNTAPLAIATTGRGSSGVGLTAAVTTDKETGERRLEAGAMVLADRGVVCIDEFDKMSDVDRVAIHEVMEQQTVTIAKAGIHTSLNARCSVIAAANPIYGQYDVHKDPHRNIALPDSLLSRFDLLFIVTDDSDEHRDRKISEHVLRMHRYLQPGVEEGTPAVDVLQQNLSVGIGINSMDPGAAKETAVFEKFNPLLHAGVTETAETHGDRRRKEVLSIEFIKKYIQYAKNNCKPALTQDAANLIVEVYSSLRNDDLQSNHKKVGIPRTLETLIRLATAHAKARLSPTVSVADAHGAEAILRFALFKEVMKSRKSQSGNKRRKVDKPKKGVGSDEEEVEDEDESDEEVNAEETQPAPKSKYPTSSRAAPPEATASASQTVNQQSSDQMQLDPPSAVQPSTEESQITDSNATSSGALTPERIKFFKQRLGETFMRSEESMIEIDELLKLLNDGVQARAFEQIEAIKILVIMHDANELMYSNGSIFKI</sequence>
<dbReference type="GO" id="GO:0042555">
    <property type="term" value="C:MCM complex"/>
    <property type="evidence" value="ECO:0007669"/>
    <property type="project" value="UniProtKB-UniRule"/>
</dbReference>
<dbReference type="STRING" id="27349.A0A0L6UHN3"/>
<reference evidence="15 16" key="1">
    <citation type="submission" date="2015-08" db="EMBL/GenBank/DDBJ databases">
        <title>Next Generation Sequencing and Analysis of the Genome of Puccinia sorghi L Schw, the Causal Agent of Maize Common Rust.</title>
        <authorList>
            <person name="Rochi L."/>
            <person name="Burguener G."/>
            <person name="Darino M."/>
            <person name="Turjanski A."/>
            <person name="Kreff E."/>
            <person name="Dieguez M.J."/>
            <person name="Sacco F."/>
        </authorList>
    </citation>
    <scope>NUCLEOTIDE SEQUENCE [LARGE SCALE GENOMIC DNA]</scope>
    <source>
        <strain evidence="15 16">RO10H11247</strain>
    </source>
</reference>
<evidence type="ECO:0000256" key="3">
    <source>
        <dbReference type="ARBA" id="ARBA00022705"/>
    </source>
</evidence>
<dbReference type="PROSITE" id="PS50051">
    <property type="entry name" value="MCM_2"/>
    <property type="match status" value="1"/>
</dbReference>
<feature type="region of interest" description="Disordered" evidence="13">
    <location>
        <begin position="682"/>
        <end position="787"/>
    </location>
</feature>
<comment type="similarity">
    <text evidence="2 11">Belongs to the MCM family.</text>
</comment>
<dbReference type="Pfam" id="PF17207">
    <property type="entry name" value="MCM_OB"/>
    <property type="match status" value="1"/>
</dbReference>
<keyword evidence="7 11" id="KW-0067">ATP-binding</keyword>
<dbReference type="GO" id="GO:0005524">
    <property type="term" value="F:ATP binding"/>
    <property type="evidence" value="ECO:0007669"/>
    <property type="project" value="UniProtKB-UniRule"/>
</dbReference>
<dbReference type="InterPro" id="IPR008046">
    <property type="entry name" value="Mcm3"/>
</dbReference>